<dbReference type="PANTHER" id="PTHR11839:SF18">
    <property type="entry name" value="NUDIX HYDROLASE DOMAIN-CONTAINING PROTEIN"/>
    <property type="match status" value="1"/>
</dbReference>
<comment type="cofactor">
    <cofactor evidence="1">
        <name>Mg(2+)</name>
        <dbReference type="ChEBI" id="CHEBI:18420"/>
    </cofactor>
</comment>
<protein>
    <recommendedName>
        <fullName evidence="4">Nudix hydrolase domain-containing protein</fullName>
    </recommendedName>
</protein>
<evidence type="ECO:0000256" key="3">
    <source>
        <dbReference type="SAM" id="SignalP"/>
    </source>
</evidence>
<dbReference type="Gene3D" id="3.90.79.10">
    <property type="entry name" value="Nucleoside Triphosphate Pyrophosphohydrolase"/>
    <property type="match status" value="1"/>
</dbReference>
<evidence type="ECO:0000259" key="4">
    <source>
        <dbReference type="PROSITE" id="PS51462"/>
    </source>
</evidence>
<dbReference type="CDD" id="cd03424">
    <property type="entry name" value="NUDIX_ADPRase_Nudt5_UGPPase_Nudt14"/>
    <property type="match status" value="1"/>
</dbReference>
<dbReference type="GO" id="GO:0006753">
    <property type="term" value="P:nucleoside phosphate metabolic process"/>
    <property type="evidence" value="ECO:0007669"/>
    <property type="project" value="TreeGrafter"/>
</dbReference>
<comment type="caution">
    <text evidence="5">The sequence shown here is derived from an EMBL/GenBank/DDBJ whole genome shotgun (WGS) entry which is preliminary data.</text>
</comment>
<name>A0AAV9U9G6_9PEZI</name>
<proteinExistence type="predicted"/>
<dbReference type="SUPFAM" id="SSF55811">
    <property type="entry name" value="Nudix"/>
    <property type="match status" value="1"/>
</dbReference>
<dbReference type="GO" id="GO:0080041">
    <property type="term" value="F:ADP-ribose pyrophosphohydrolase activity"/>
    <property type="evidence" value="ECO:0007669"/>
    <property type="project" value="TreeGrafter"/>
</dbReference>
<dbReference type="PROSITE" id="PS51462">
    <property type="entry name" value="NUDIX"/>
    <property type="match status" value="1"/>
</dbReference>
<feature type="chain" id="PRO_5043979055" description="Nudix hydrolase domain-containing protein" evidence="3">
    <location>
        <begin position="20"/>
        <end position="331"/>
    </location>
</feature>
<dbReference type="GO" id="GO:0019693">
    <property type="term" value="P:ribose phosphate metabolic process"/>
    <property type="evidence" value="ECO:0007669"/>
    <property type="project" value="TreeGrafter"/>
</dbReference>
<keyword evidence="3" id="KW-0732">Signal</keyword>
<dbReference type="InterPro" id="IPR015797">
    <property type="entry name" value="NUDIX_hydrolase-like_dom_sf"/>
</dbReference>
<feature type="domain" description="Nudix hydrolase" evidence="4">
    <location>
        <begin position="137"/>
        <end position="321"/>
    </location>
</feature>
<dbReference type="InterPro" id="IPR000086">
    <property type="entry name" value="NUDIX_hydrolase_dom"/>
</dbReference>
<evidence type="ECO:0000256" key="2">
    <source>
        <dbReference type="ARBA" id="ARBA00022801"/>
    </source>
</evidence>
<evidence type="ECO:0000313" key="5">
    <source>
        <dbReference type="EMBL" id="KAK6336103.1"/>
    </source>
</evidence>
<feature type="signal peptide" evidence="3">
    <location>
        <begin position="1"/>
        <end position="19"/>
    </location>
</feature>
<evidence type="ECO:0000313" key="6">
    <source>
        <dbReference type="Proteomes" id="UP001375240"/>
    </source>
</evidence>
<accession>A0AAV9U9G6</accession>
<dbReference type="Proteomes" id="UP001375240">
    <property type="component" value="Unassembled WGS sequence"/>
</dbReference>
<dbReference type="EMBL" id="JAVHNQ010000011">
    <property type="protein sequence ID" value="KAK6336103.1"/>
    <property type="molecule type" value="Genomic_DNA"/>
</dbReference>
<evidence type="ECO:0000256" key="1">
    <source>
        <dbReference type="ARBA" id="ARBA00001946"/>
    </source>
</evidence>
<dbReference type="PANTHER" id="PTHR11839">
    <property type="entry name" value="UDP/ADP-SUGAR PYROPHOSPHATASE"/>
    <property type="match status" value="1"/>
</dbReference>
<dbReference type="GO" id="GO:0080042">
    <property type="term" value="F:ADP-glucose pyrophosphohydrolase activity"/>
    <property type="evidence" value="ECO:0007669"/>
    <property type="project" value="TreeGrafter"/>
</dbReference>
<sequence length="331" mass="36256">MRAILPLFLLSVNFRSVQAVHRSINLPRPRIHLQPYICRGMSTTSTLPELYNSVPVTVPPHISLTTSELLAFPAFKSWISRLTASLRSENNPDGYRLVSLEITNVVRFGSSKLGFVMLNAVVKDAEDKISLPGAVLLRGASVAILPLLHPIDTPKDNLHAILTLQPRIPGATTSMAEIPAGMLDDSGSFAGAAAKELEEEVGITISEDKLINLSELAISSSPLLDKDATKESIGLANAPPVGSERNERLDGFFSSAGLLDEVLTYHAFVHEIPEEELDQWKGKLTGLRDKGEKITLKIVKFEDLWKATRDTKALCAWALWKGLEEDGKLPY</sequence>
<keyword evidence="6" id="KW-1185">Reference proteome</keyword>
<reference evidence="5 6" key="1">
    <citation type="submission" date="2019-10" db="EMBL/GenBank/DDBJ databases">
        <authorList>
            <person name="Palmer J.M."/>
        </authorList>
    </citation>
    <scope>NUCLEOTIDE SEQUENCE [LARGE SCALE GENOMIC DNA]</scope>
    <source>
        <strain evidence="5 6">TWF696</strain>
    </source>
</reference>
<keyword evidence="2" id="KW-0378">Hydrolase</keyword>
<gene>
    <name evidence="5" type="ORF">TWF696_001671</name>
</gene>
<organism evidence="5 6">
    <name type="scientific">Orbilia brochopaga</name>
    <dbReference type="NCBI Taxonomy" id="3140254"/>
    <lineage>
        <taxon>Eukaryota</taxon>
        <taxon>Fungi</taxon>
        <taxon>Dikarya</taxon>
        <taxon>Ascomycota</taxon>
        <taxon>Pezizomycotina</taxon>
        <taxon>Orbiliomycetes</taxon>
        <taxon>Orbiliales</taxon>
        <taxon>Orbiliaceae</taxon>
        <taxon>Orbilia</taxon>
    </lineage>
</organism>
<dbReference type="AlphaFoldDB" id="A0AAV9U9G6"/>